<dbReference type="GO" id="GO:0016740">
    <property type="term" value="F:transferase activity"/>
    <property type="evidence" value="ECO:0007669"/>
    <property type="project" value="UniProtKB-UniRule"/>
</dbReference>
<name>A0A0G0L0I6_9BACT</name>
<comment type="caution">
    <text evidence="6">The sequence shown here is derived from an EMBL/GenBank/DDBJ whole genome shotgun (WGS) entry which is preliminary data.</text>
</comment>
<evidence type="ECO:0000313" key="6">
    <source>
        <dbReference type="EMBL" id="KKQ84517.1"/>
    </source>
</evidence>
<feature type="domain" description="PABS" evidence="5">
    <location>
        <begin position="79"/>
        <end position="229"/>
    </location>
</feature>
<comment type="similarity">
    <text evidence="1">Belongs to the spermidine/spermine synthase family.</text>
</comment>
<dbReference type="PANTHER" id="PTHR43317:SF1">
    <property type="entry name" value="THERMOSPERMINE SYNTHASE ACAULIS5"/>
    <property type="match status" value="1"/>
</dbReference>
<dbReference type="PROSITE" id="PS51006">
    <property type="entry name" value="PABS_2"/>
    <property type="match status" value="1"/>
</dbReference>
<feature type="active site" description="Proton acceptor" evidence="4">
    <location>
        <position position="156"/>
    </location>
</feature>
<gene>
    <name evidence="6" type="ORF">UT08_C0017G0006</name>
</gene>
<dbReference type="CDD" id="cd02440">
    <property type="entry name" value="AdoMet_MTases"/>
    <property type="match status" value="1"/>
</dbReference>
<dbReference type="PANTHER" id="PTHR43317">
    <property type="entry name" value="THERMOSPERMINE SYNTHASE ACAULIS5"/>
    <property type="match status" value="1"/>
</dbReference>
<dbReference type="AlphaFoldDB" id="A0A0G0L0I6"/>
<dbReference type="InterPro" id="IPR030374">
    <property type="entry name" value="PABS"/>
</dbReference>
<protein>
    <submittedName>
        <fullName evidence="6">Spermine synthase</fullName>
    </submittedName>
</protein>
<evidence type="ECO:0000256" key="3">
    <source>
        <dbReference type="ARBA" id="ARBA00023115"/>
    </source>
</evidence>
<evidence type="ECO:0000313" key="7">
    <source>
        <dbReference type="Proteomes" id="UP000034081"/>
    </source>
</evidence>
<dbReference type="EMBL" id="LBVL01000017">
    <property type="protein sequence ID" value="KKQ84517.1"/>
    <property type="molecule type" value="Genomic_DNA"/>
</dbReference>
<dbReference type="GO" id="GO:0006596">
    <property type="term" value="P:polyamine biosynthetic process"/>
    <property type="evidence" value="ECO:0007669"/>
    <property type="project" value="UniProtKB-UniRule"/>
</dbReference>
<organism evidence="6 7">
    <name type="scientific">Candidatus Woesebacteria bacterium GW2011_GWB1_38_8</name>
    <dbReference type="NCBI Taxonomy" id="1618570"/>
    <lineage>
        <taxon>Bacteria</taxon>
        <taxon>Candidatus Woeseibacteriota</taxon>
    </lineage>
</organism>
<evidence type="ECO:0000259" key="5">
    <source>
        <dbReference type="PROSITE" id="PS51006"/>
    </source>
</evidence>
<evidence type="ECO:0000256" key="4">
    <source>
        <dbReference type="PROSITE-ProRule" id="PRU00354"/>
    </source>
</evidence>
<reference evidence="6 7" key="1">
    <citation type="journal article" date="2015" name="Nature">
        <title>rRNA introns, odd ribosomes, and small enigmatic genomes across a large radiation of phyla.</title>
        <authorList>
            <person name="Brown C.T."/>
            <person name="Hug L.A."/>
            <person name="Thomas B.C."/>
            <person name="Sharon I."/>
            <person name="Castelle C.J."/>
            <person name="Singh A."/>
            <person name="Wilkins M.J."/>
            <person name="Williams K.H."/>
            <person name="Banfield J.F."/>
        </authorList>
    </citation>
    <scope>NUCLEOTIDE SEQUENCE [LARGE SCALE GENOMIC DNA]</scope>
</reference>
<proteinExistence type="inferred from homology"/>
<keyword evidence="3 4" id="KW-0620">Polyamine biosynthesis</keyword>
<keyword evidence="2 4" id="KW-0808">Transferase</keyword>
<evidence type="ECO:0000256" key="1">
    <source>
        <dbReference type="ARBA" id="ARBA00007867"/>
    </source>
</evidence>
<dbReference type="InterPro" id="IPR029063">
    <property type="entry name" value="SAM-dependent_MTases_sf"/>
</dbReference>
<dbReference type="Proteomes" id="UP000034081">
    <property type="component" value="Unassembled WGS sequence"/>
</dbReference>
<dbReference type="Pfam" id="PF01564">
    <property type="entry name" value="Spermine_synth"/>
    <property type="match status" value="1"/>
</dbReference>
<accession>A0A0G0L0I6</accession>
<sequence>MGKLGDFLSGTQILEKAESSINGRIIVEKSLAWGTYISASGLTQSGGIINDIWKKPLKRISNFSSRGRSASGGQFPISNVLILGLGGGTVAKLVKKYWPEVKITGVDIDPMMVELGKKYLELDKTGIEIVIEDAFKYVEKQSKFKSKNKFDLVLVDLYIGDNYPVKFESENYIQLVRSVLANGGVTVFNRLYYGEKRPEAMKFCEKLGKVFKKVDIVFPEVNVMFLCTK</sequence>
<dbReference type="Gene3D" id="3.40.50.150">
    <property type="entry name" value="Vaccinia Virus protein VP39"/>
    <property type="match status" value="1"/>
</dbReference>
<dbReference type="SUPFAM" id="SSF53335">
    <property type="entry name" value="S-adenosyl-L-methionine-dependent methyltransferases"/>
    <property type="match status" value="1"/>
</dbReference>
<evidence type="ECO:0000256" key="2">
    <source>
        <dbReference type="ARBA" id="ARBA00022679"/>
    </source>
</evidence>
<dbReference type="STRING" id="1618570.UT08_C0017G0006"/>
<dbReference type="NCBIfam" id="NF037959">
    <property type="entry name" value="MFS_SpdSyn"/>
    <property type="match status" value="1"/>
</dbReference>